<keyword evidence="2" id="KW-1133">Transmembrane helix</keyword>
<keyword evidence="1" id="KW-0813">Transport</keyword>
<sequence length="124" mass="13735">FFLFVGFNPQGSSISAGYQWLYTITPQRYAMSILAPLVYGDCSTTPELNVATGEYMNVGPEVGCQPLNDTPVSIGNVTVKELLEDVYNMSHDDIARNFGALLIFVVVFRALALLALQFLNHQKR</sequence>
<feature type="non-terminal residue" evidence="4">
    <location>
        <position position="1"/>
    </location>
</feature>
<organism evidence="4 5">
    <name type="scientific">Phytophthora megakarya</name>
    <dbReference type="NCBI Taxonomy" id="4795"/>
    <lineage>
        <taxon>Eukaryota</taxon>
        <taxon>Sar</taxon>
        <taxon>Stramenopiles</taxon>
        <taxon>Oomycota</taxon>
        <taxon>Peronosporomycetes</taxon>
        <taxon>Peronosporales</taxon>
        <taxon>Peronosporaceae</taxon>
        <taxon>Phytophthora</taxon>
    </lineage>
</organism>
<name>A0A225UGK7_9STRA</name>
<dbReference type="STRING" id="4795.A0A225UGK7"/>
<evidence type="ECO:0000256" key="2">
    <source>
        <dbReference type="SAM" id="Phobius"/>
    </source>
</evidence>
<dbReference type="Pfam" id="PF06422">
    <property type="entry name" value="PDR_CDR"/>
    <property type="match status" value="1"/>
</dbReference>
<evidence type="ECO:0000256" key="1">
    <source>
        <dbReference type="ARBA" id="ARBA00022448"/>
    </source>
</evidence>
<dbReference type="AlphaFoldDB" id="A0A225UGK7"/>
<dbReference type="GO" id="GO:0042626">
    <property type="term" value="F:ATPase-coupled transmembrane transporter activity"/>
    <property type="evidence" value="ECO:0007669"/>
    <property type="project" value="InterPro"/>
</dbReference>
<gene>
    <name evidence="4" type="ORF">PHMEG_00039607</name>
</gene>
<dbReference type="EMBL" id="NBNE01019655">
    <property type="protein sequence ID" value="OWY91706.1"/>
    <property type="molecule type" value="Genomic_DNA"/>
</dbReference>
<evidence type="ECO:0000313" key="4">
    <source>
        <dbReference type="EMBL" id="OWY91706.1"/>
    </source>
</evidence>
<evidence type="ECO:0000313" key="5">
    <source>
        <dbReference type="Proteomes" id="UP000198211"/>
    </source>
</evidence>
<accession>A0A225UGK7</accession>
<comment type="caution">
    <text evidence="4">The sequence shown here is derived from an EMBL/GenBank/DDBJ whole genome shotgun (WGS) entry which is preliminary data.</text>
</comment>
<dbReference type="OrthoDB" id="115870at2759"/>
<evidence type="ECO:0000259" key="3">
    <source>
        <dbReference type="Pfam" id="PF06422"/>
    </source>
</evidence>
<dbReference type="GO" id="GO:0016020">
    <property type="term" value="C:membrane"/>
    <property type="evidence" value="ECO:0007669"/>
    <property type="project" value="InterPro"/>
</dbReference>
<feature type="transmembrane region" description="Helical" evidence="2">
    <location>
        <begin position="98"/>
        <end position="119"/>
    </location>
</feature>
<dbReference type="InterPro" id="IPR010929">
    <property type="entry name" value="PDR_CDR_ABC"/>
</dbReference>
<feature type="domain" description="CDR ABC transporter" evidence="3">
    <location>
        <begin position="76"/>
        <end position="123"/>
    </location>
</feature>
<keyword evidence="5" id="KW-1185">Reference proteome</keyword>
<keyword evidence="2" id="KW-0472">Membrane</keyword>
<proteinExistence type="predicted"/>
<reference evidence="5" key="1">
    <citation type="submission" date="2017-03" db="EMBL/GenBank/DDBJ databases">
        <title>Phytopthora megakarya and P. palmivora, two closely related causual agents of cacao black pod achieved similar genome size and gene model numbers by different mechanisms.</title>
        <authorList>
            <person name="Ali S."/>
            <person name="Shao J."/>
            <person name="Larry D.J."/>
            <person name="Kronmiller B."/>
            <person name="Shen D."/>
            <person name="Strem M.D."/>
            <person name="Melnick R.L."/>
            <person name="Guiltinan M.J."/>
            <person name="Tyler B.M."/>
            <person name="Meinhardt L.W."/>
            <person name="Bailey B.A."/>
        </authorList>
    </citation>
    <scope>NUCLEOTIDE SEQUENCE [LARGE SCALE GENOMIC DNA]</scope>
    <source>
        <strain evidence="5">zdho120</strain>
    </source>
</reference>
<dbReference type="Proteomes" id="UP000198211">
    <property type="component" value="Unassembled WGS sequence"/>
</dbReference>
<protein>
    <submittedName>
        <fullName evidence="4">ABC transporter</fullName>
    </submittedName>
</protein>
<dbReference type="GO" id="GO:0005524">
    <property type="term" value="F:ATP binding"/>
    <property type="evidence" value="ECO:0007669"/>
    <property type="project" value="InterPro"/>
</dbReference>
<keyword evidence="2" id="KW-0812">Transmembrane</keyword>